<dbReference type="Proteomes" id="UP000559027">
    <property type="component" value="Unassembled WGS sequence"/>
</dbReference>
<evidence type="ECO:0000313" key="4">
    <source>
        <dbReference type="Proteomes" id="UP000559027"/>
    </source>
</evidence>
<name>A0A8H5G3M9_9AGAR</name>
<gene>
    <name evidence="3" type="ORF">D9756_001984</name>
    <name evidence="2" type="ORF">D9756_009032</name>
</gene>
<evidence type="ECO:0000313" key="2">
    <source>
        <dbReference type="EMBL" id="KAF5349629.1"/>
    </source>
</evidence>
<keyword evidence="4" id="KW-1185">Reference proteome</keyword>
<evidence type="ECO:0000313" key="3">
    <source>
        <dbReference type="EMBL" id="KAF5357784.1"/>
    </source>
</evidence>
<feature type="compositionally biased region" description="Low complexity" evidence="1">
    <location>
        <begin position="39"/>
        <end position="51"/>
    </location>
</feature>
<sequence>MSGSKRGAHEAHLTPRSSPKMMKPLISESDRLATLSDGMSKSPTSTKMPSSAFTKKALPLHVNLTHTPPKMPDEGEVVVPSDPGQIGTLTLIPCALPSGGFGWKGKRTVEVELLDVETGEERRKVEVVLSVDAVVVDSNEPTTQSDEPVTEADGGTEGYESDNETAPDGSSL</sequence>
<dbReference type="EMBL" id="JAACJO010000005">
    <property type="protein sequence ID" value="KAF5357784.1"/>
    <property type="molecule type" value="Genomic_DNA"/>
</dbReference>
<protein>
    <submittedName>
        <fullName evidence="3">Uncharacterized protein</fullName>
    </submittedName>
</protein>
<evidence type="ECO:0000256" key="1">
    <source>
        <dbReference type="SAM" id="MobiDB-lite"/>
    </source>
</evidence>
<feature type="region of interest" description="Disordered" evidence="1">
    <location>
        <begin position="1"/>
        <end position="53"/>
    </location>
</feature>
<reference evidence="3 4" key="1">
    <citation type="journal article" date="2020" name="ISME J.">
        <title>Uncovering the hidden diversity of litter-decomposition mechanisms in mushroom-forming fungi.</title>
        <authorList>
            <person name="Floudas D."/>
            <person name="Bentzer J."/>
            <person name="Ahren D."/>
            <person name="Johansson T."/>
            <person name="Persson P."/>
            <person name="Tunlid A."/>
        </authorList>
    </citation>
    <scope>NUCLEOTIDE SEQUENCE [LARGE SCALE GENOMIC DNA]</scope>
    <source>
        <strain evidence="3 4">CBS 146.42</strain>
    </source>
</reference>
<accession>A0A8H5G3M9</accession>
<proteinExistence type="predicted"/>
<dbReference type="AlphaFoldDB" id="A0A8H5G3M9"/>
<organism evidence="3 4">
    <name type="scientific">Leucocoprinus leucothites</name>
    <dbReference type="NCBI Taxonomy" id="201217"/>
    <lineage>
        <taxon>Eukaryota</taxon>
        <taxon>Fungi</taxon>
        <taxon>Dikarya</taxon>
        <taxon>Basidiomycota</taxon>
        <taxon>Agaricomycotina</taxon>
        <taxon>Agaricomycetes</taxon>
        <taxon>Agaricomycetidae</taxon>
        <taxon>Agaricales</taxon>
        <taxon>Agaricineae</taxon>
        <taxon>Agaricaceae</taxon>
        <taxon>Leucocoprinus</taxon>
    </lineage>
</organism>
<dbReference type="OrthoDB" id="2497589at2759"/>
<feature type="region of interest" description="Disordered" evidence="1">
    <location>
        <begin position="134"/>
        <end position="172"/>
    </location>
</feature>
<dbReference type="EMBL" id="JAACJO010000016">
    <property type="protein sequence ID" value="KAF5349629.1"/>
    <property type="molecule type" value="Genomic_DNA"/>
</dbReference>
<comment type="caution">
    <text evidence="3">The sequence shown here is derived from an EMBL/GenBank/DDBJ whole genome shotgun (WGS) entry which is preliminary data.</text>
</comment>